<reference evidence="1 2" key="2">
    <citation type="journal article" date="2015" name="Antonie Van Leeuwenhoek">
        <title>Thioclava indica sp. nov., isolated from surface seawater of the Indian Ocean.</title>
        <authorList>
            <person name="Liu Y."/>
            <person name="Lai Q."/>
            <person name="Du J."/>
            <person name="Xu H."/>
            <person name="Jiang L."/>
            <person name="Shao Z."/>
        </authorList>
    </citation>
    <scope>NUCLEOTIDE SEQUENCE [LARGE SCALE GENOMIC DNA]</scope>
    <source>
        <strain evidence="1 2">13D2W-2</strain>
    </source>
</reference>
<dbReference type="EMBL" id="AQRC01000018">
    <property type="protein sequence ID" value="KFE33484.1"/>
    <property type="molecule type" value="Genomic_DNA"/>
</dbReference>
<dbReference type="STRING" id="1317124.DW2_17447"/>
<sequence length="137" mass="15435">MTREELRAERDLLTTIVAAATERPTPQELANAPVIDDWSLFTAFNDLSLVGRITEASGRSRVRTTRAIIALDDDLNWVRFEDGWMRLGPRFGFEPAAPYVVYHAAPVDLRKIRDHLKGQAKWLQMALDALGSPRCDA</sequence>
<comment type="caution">
    <text evidence="1">The sequence shown here is derived from an EMBL/GenBank/DDBJ whole genome shotgun (WGS) entry which is preliminary data.</text>
</comment>
<accession>A0A085TRY7</accession>
<protein>
    <submittedName>
        <fullName evidence="1">Uncharacterized protein</fullName>
    </submittedName>
</protein>
<proteinExistence type="predicted"/>
<dbReference type="Proteomes" id="UP000028607">
    <property type="component" value="Unassembled WGS sequence"/>
</dbReference>
<evidence type="ECO:0000313" key="2">
    <source>
        <dbReference type="Proteomes" id="UP000028607"/>
    </source>
</evidence>
<keyword evidence="2" id="KW-1185">Reference proteome</keyword>
<name>A0A085TRY7_9RHOB</name>
<dbReference type="AlphaFoldDB" id="A0A085TRY7"/>
<dbReference type="PATRIC" id="fig|1317124.6.peg.3515"/>
<gene>
    <name evidence="1" type="ORF">DW2_17447</name>
</gene>
<evidence type="ECO:0000313" key="1">
    <source>
        <dbReference type="EMBL" id="KFE33484.1"/>
    </source>
</evidence>
<dbReference type="InterPro" id="IPR046574">
    <property type="entry name" value="DUF6634"/>
</dbReference>
<organism evidence="1 2">
    <name type="scientific">Thioclava atlantica</name>
    <dbReference type="NCBI Taxonomy" id="1317124"/>
    <lineage>
        <taxon>Bacteria</taxon>
        <taxon>Pseudomonadati</taxon>
        <taxon>Pseudomonadota</taxon>
        <taxon>Alphaproteobacteria</taxon>
        <taxon>Rhodobacterales</taxon>
        <taxon>Paracoccaceae</taxon>
        <taxon>Thioclava</taxon>
    </lineage>
</organism>
<dbReference type="Pfam" id="PF20339">
    <property type="entry name" value="DUF6634"/>
    <property type="match status" value="1"/>
</dbReference>
<reference evidence="2" key="1">
    <citation type="submission" date="2013-04" db="EMBL/GenBank/DDBJ databases">
        <title>Thioclava sp. 13D2W-2 Genome Sequencing.</title>
        <authorList>
            <person name="Lai Q."/>
            <person name="Li G."/>
            <person name="Shao Z."/>
        </authorList>
    </citation>
    <scope>NUCLEOTIDE SEQUENCE [LARGE SCALE GENOMIC DNA]</scope>
    <source>
        <strain evidence="2">13D2W-2</strain>
    </source>
</reference>